<protein>
    <recommendedName>
        <fullName evidence="1">HNH domain-containing protein</fullName>
    </recommendedName>
</protein>
<dbReference type="RefSeq" id="WP_009263087.1">
    <property type="nucleotide sequence ID" value="NZ_AP031411.1"/>
</dbReference>
<name>A0A4R3JQX8_9FIRM</name>
<dbReference type="Proteomes" id="UP000294613">
    <property type="component" value="Unassembled WGS sequence"/>
</dbReference>
<dbReference type="Proteomes" id="UP000702954">
    <property type="component" value="Unassembled WGS sequence"/>
</dbReference>
<comment type="caution">
    <text evidence="3">The sequence shown here is derived from an EMBL/GenBank/DDBJ whole genome shotgun (WGS) entry which is preliminary data.</text>
</comment>
<dbReference type="AlphaFoldDB" id="A0A4R3JQX8"/>
<keyword evidence="5" id="KW-1185">Reference proteome</keyword>
<proteinExistence type="predicted"/>
<dbReference type="GeneID" id="97506139"/>
<dbReference type="Pfam" id="PF01844">
    <property type="entry name" value="HNH"/>
    <property type="match status" value="1"/>
</dbReference>
<sequence length="104" mass="12320">MFFVKNEKGEYICARCGCGGKITKDHFIPKSCGMTVNEEGNYVGICEKCNREKGDDIVLPSWYSFLPRGQQEELRRYLRYARSYVLQKCKDEEVEKYLREMKRE</sequence>
<feature type="domain" description="HNH" evidence="1">
    <location>
        <begin position="13"/>
        <end position="55"/>
    </location>
</feature>
<dbReference type="EMBL" id="BHEO01000005">
    <property type="protein sequence ID" value="GBU04582.1"/>
    <property type="molecule type" value="Genomic_DNA"/>
</dbReference>
<reference evidence="3 4" key="2">
    <citation type="submission" date="2019-03" db="EMBL/GenBank/DDBJ databases">
        <title>Genomic Encyclopedia of Type Strains, Phase IV (KMG-IV): sequencing the most valuable type-strain genomes for metagenomic binning, comparative biology and taxonomic classification.</title>
        <authorList>
            <person name="Goeker M."/>
        </authorList>
    </citation>
    <scope>NUCLEOTIDE SEQUENCE [LARGE SCALE GENOMIC DNA]</scope>
    <source>
        <strain evidence="3 4">DSM 103426</strain>
    </source>
</reference>
<dbReference type="InterPro" id="IPR002711">
    <property type="entry name" value="HNH"/>
</dbReference>
<evidence type="ECO:0000313" key="2">
    <source>
        <dbReference type="EMBL" id="GBU04582.1"/>
    </source>
</evidence>
<gene>
    <name evidence="3" type="ORF">EDD74_11467</name>
    <name evidence="2" type="ORF">FAEUMB_11230</name>
</gene>
<evidence type="ECO:0000313" key="3">
    <source>
        <dbReference type="EMBL" id="TCS67833.1"/>
    </source>
</evidence>
<dbReference type="GO" id="GO:0003676">
    <property type="term" value="F:nucleic acid binding"/>
    <property type="evidence" value="ECO:0007669"/>
    <property type="project" value="InterPro"/>
</dbReference>
<evidence type="ECO:0000313" key="4">
    <source>
        <dbReference type="Proteomes" id="UP000294613"/>
    </source>
</evidence>
<accession>A0A4R3JQX8</accession>
<dbReference type="GO" id="GO:0004519">
    <property type="term" value="F:endonuclease activity"/>
    <property type="evidence" value="ECO:0007669"/>
    <property type="project" value="InterPro"/>
</dbReference>
<organism evidence="3 4">
    <name type="scientific">Faecalimonas umbilicata</name>
    <dbReference type="NCBI Taxonomy" id="1912855"/>
    <lineage>
        <taxon>Bacteria</taxon>
        <taxon>Bacillati</taxon>
        <taxon>Bacillota</taxon>
        <taxon>Clostridia</taxon>
        <taxon>Lachnospirales</taxon>
        <taxon>Lachnospiraceae</taxon>
        <taxon>Faecalimonas</taxon>
    </lineage>
</organism>
<evidence type="ECO:0000259" key="1">
    <source>
        <dbReference type="Pfam" id="PF01844"/>
    </source>
</evidence>
<dbReference type="Gene3D" id="1.10.30.50">
    <property type="match status" value="1"/>
</dbReference>
<reference evidence="2 5" key="1">
    <citation type="journal article" date="2018" name="Int. J. Syst. Evol. Microbiol.">
        <title>Draft Genome Sequence of Faecalimonas umbilicata JCM 30896T, an Acetate-Producing Bacterium Isolated from Human Feces.</title>
        <authorList>
            <person name="Sakamoto M."/>
            <person name="Ikeyama N."/>
            <person name="Yuki M."/>
            <person name="Ohkuma M."/>
        </authorList>
    </citation>
    <scope>NUCLEOTIDE SEQUENCE [LARGE SCALE GENOMIC DNA]</scope>
    <source>
        <strain evidence="2 5">EGH7</strain>
    </source>
</reference>
<evidence type="ECO:0000313" key="5">
    <source>
        <dbReference type="Proteomes" id="UP000702954"/>
    </source>
</evidence>
<dbReference type="GO" id="GO:0008270">
    <property type="term" value="F:zinc ion binding"/>
    <property type="evidence" value="ECO:0007669"/>
    <property type="project" value="InterPro"/>
</dbReference>
<dbReference type="EMBL" id="SLZV01000014">
    <property type="protein sequence ID" value="TCS67833.1"/>
    <property type="molecule type" value="Genomic_DNA"/>
</dbReference>